<keyword evidence="2" id="KW-1185">Reference proteome</keyword>
<evidence type="ECO:0000313" key="2">
    <source>
        <dbReference type="Proteomes" id="UP000828941"/>
    </source>
</evidence>
<sequence>MRQKENARKFNSSTRLNMESELNSRRRVGSVKAAVNLYGDRIADVVSPSLKKTQMDFSVGSPKPSRARELHKAQSEIGRYKERRWVAESAKSQAESELSSAKKTAKELSSMIEKSSFNAKTQMRDMEAINKSGKYQERRLIIKKNENYDYAHVMKELEFVKQELSKLKLDVAAILEEKRRAEKEIEASTSKMLSCAGTAEVLRKEIEEAEEEQVLVELARIEALKELRDVEAKREEEAVEFSFELESTREKLKEAIEEIETSKELEMKLALTMSDIDLLQNELNLVKEMETRVQRNESMKHVEEGQEAEASHTLQSVTEELEAAKKELALVREEGFQFMASMDVIRNELKHVTAETNRLKKEESKVESTIGHLNSKLLRAKSKLEAVSAAEEKAKSIATNLSHTLNKLKADTEAAKKDKDTIGEEIATIKAETQKTEFEIDMSEERLQDTLQELEAAKTSEALALEKLKTLTENTMKDRALSMQHSSKITISKFEYEYLTNHAAVAKEIADKKVAAAQAWIEAIKASEKEILIKTKIAQREIQETRMEQAVEAYTKEKLLQNRVNGEELEHWPRKRERKSLVKLQRTVSRKSMKSNGVLTPSAAGRVKFQKSASPAARNVSPFPIKKKKKVILSLAKIFKGKLNKNETA</sequence>
<gene>
    <name evidence="1" type="ORF">L6164_006454</name>
</gene>
<proteinExistence type="predicted"/>
<comment type="caution">
    <text evidence="1">The sequence shown here is derived from an EMBL/GenBank/DDBJ whole genome shotgun (WGS) entry which is preliminary data.</text>
</comment>
<reference evidence="1 2" key="1">
    <citation type="journal article" date="2022" name="DNA Res.">
        <title>Chromosomal-level genome assembly of the orchid tree Bauhinia variegata (Leguminosae; Cercidoideae) supports the allotetraploid origin hypothesis of Bauhinia.</title>
        <authorList>
            <person name="Zhong Y."/>
            <person name="Chen Y."/>
            <person name="Zheng D."/>
            <person name="Pang J."/>
            <person name="Liu Y."/>
            <person name="Luo S."/>
            <person name="Meng S."/>
            <person name="Qian L."/>
            <person name="Wei D."/>
            <person name="Dai S."/>
            <person name="Zhou R."/>
        </authorList>
    </citation>
    <scope>NUCLEOTIDE SEQUENCE [LARGE SCALE GENOMIC DNA]</scope>
    <source>
        <strain evidence="1">BV-YZ2020</strain>
    </source>
</reference>
<organism evidence="1 2">
    <name type="scientific">Bauhinia variegata</name>
    <name type="common">Purple orchid tree</name>
    <name type="synonym">Phanera variegata</name>
    <dbReference type="NCBI Taxonomy" id="167791"/>
    <lineage>
        <taxon>Eukaryota</taxon>
        <taxon>Viridiplantae</taxon>
        <taxon>Streptophyta</taxon>
        <taxon>Embryophyta</taxon>
        <taxon>Tracheophyta</taxon>
        <taxon>Spermatophyta</taxon>
        <taxon>Magnoliopsida</taxon>
        <taxon>eudicotyledons</taxon>
        <taxon>Gunneridae</taxon>
        <taxon>Pentapetalae</taxon>
        <taxon>rosids</taxon>
        <taxon>fabids</taxon>
        <taxon>Fabales</taxon>
        <taxon>Fabaceae</taxon>
        <taxon>Cercidoideae</taxon>
        <taxon>Cercideae</taxon>
        <taxon>Bauhiniinae</taxon>
        <taxon>Bauhinia</taxon>
    </lineage>
</organism>
<evidence type="ECO:0000313" key="1">
    <source>
        <dbReference type="EMBL" id="KAI4352178.1"/>
    </source>
</evidence>
<name>A0ACB9PUG9_BAUVA</name>
<dbReference type="EMBL" id="CM039428">
    <property type="protein sequence ID" value="KAI4352178.1"/>
    <property type="molecule type" value="Genomic_DNA"/>
</dbReference>
<protein>
    <submittedName>
        <fullName evidence="1">Uncharacterized protein</fullName>
    </submittedName>
</protein>
<accession>A0ACB9PUG9</accession>
<dbReference type="Proteomes" id="UP000828941">
    <property type="component" value="Chromosome 3"/>
</dbReference>